<reference evidence="5" key="2">
    <citation type="submission" date="2025-08" db="UniProtKB">
        <authorList>
            <consortium name="Ensembl"/>
        </authorList>
    </citation>
    <scope>IDENTIFICATION</scope>
</reference>
<name>A0A665TGV2_ECHNA</name>
<comment type="subcellular location">
    <subcellularLocation>
        <location evidence="1">Cytoplasm</location>
    </subcellularLocation>
</comment>
<keyword evidence="6" id="KW-1185">Reference proteome</keyword>
<dbReference type="Gene3D" id="3.80.10.10">
    <property type="entry name" value="Ribonuclease Inhibitor"/>
    <property type="match status" value="2"/>
</dbReference>
<reference evidence="5" key="3">
    <citation type="submission" date="2025-09" db="UniProtKB">
        <authorList>
            <consortium name="Ensembl"/>
        </authorList>
    </citation>
    <scope>IDENTIFICATION</scope>
</reference>
<organism evidence="5 6">
    <name type="scientific">Echeneis naucrates</name>
    <name type="common">Live sharksucker</name>
    <dbReference type="NCBI Taxonomy" id="173247"/>
    <lineage>
        <taxon>Eukaryota</taxon>
        <taxon>Metazoa</taxon>
        <taxon>Chordata</taxon>
        <taxon>Craniata</taxon>
        <taxon>Vertebrata</taxon>
        <taxon>Euteleostomi</taxon>
        <taxon>Actinopterygii</taxon>
        <taxon>Neopterygii</taxon>
        <taxon>Teleostei</taxon>
        <taxon>Neoteleostei</taxon>
        <taxon>Acanthomorphata</taxon>
        <taxon>Carangaria</taxon>
        <taxon>Carangiformes</taxon>
        <taxon>Echeneidae</taxon>
        <taxon>Echeneis</taxon>
    </lineage>
</organism>
<evidence type="ECO:0000256" key="2">
    <source>
        <dbReference type="ARBA" id="ARBA00022490"/>
    </source>
</evidence>
<evidence type="ECO:0000256" key="4">
    <source>
        <dbReference type="SAM" id="MobiDB-lite"/>
    </source>
</evidence>
<dbReference type="InterPro" id="IPR032675">
    <property type="entry name" value="LRR_dom_sf"/>
</dbReference>
<sequence length="435" mass="48857">MSSTEKEEGPHFQSSLPPLWTKGGLKAMDEPGPSQGLLHEKLEGPLPDELSDAQCEHLASELRSNPNYRELDLSRYSLKESGVELLCAALRSPKCRLQVLRLNGCLPSERSCVSLISALKSASISLRELDLSGNKSLKDSGVQLLSSVLKNQMKALKILRLNNCGLSEKSCAVLALTEFYYLEELDLSLNNLCDSGIKLLFSEQGAVIWRLKKLRLNNCGLSEKSCAVLALTEFYYLEELDLSLNNLCDSGIKLLFSEWRTVIRRLKKLRLNNCGLSEKSCAVLALTEFYYLEELDLSLNNLCDSGIKLLFSEQGAVIWRLKKLRLNNCGLSEKSCAVLALTEFYYLEELDLSLNNLCDSGIKLLFSEWRTVIRRLKKLRLNNCGLSEKSCAVLASTEFDYLEELDLSLNNLCDSGIKLLFSEQGAVIWRLKKLR</sequence>
<dbReference type="PANTHER" id="PTHR45690:SF19">
    <property type="entry name" value="NACHT, LRR AND PYD DOMAINS-CONTAINING PROTEIN 3"/>
    <property type="match status" value="1"/>
</dbReference>
<dbReference type="InterPro" id="IPR050637">
    <property type="entry name" value="NLRP_innate_immun_reg"/>
</dbReference>
<dbReference type="GO" id="GO:0005737">
    <property type="term" value="C:cytoplasm"/>
    <property type="evidence" value="ECO:0007669"/>
    <property type="project" value="UniProtKB-SubCell"/>
</dbReference>
<dbReference type="SMART" id="SM00368">
    <property type="entry name" value="LRR_RI"/>
    <property type="match status" value="13"/>
</dbReference>
<evidence type="ECO:0000313" key="6">
    <source>
        <dbReference type="Proteomes" id="UP000472264"/>
    </source>
</evidence>
<protein>
    <submittedName>
        <fullName evidence="5">Ribonuclease inhibitor-like</fullName>
    </submittedName>
</protein>
<evidence type="ECO:0000256" key="3">
    <source>
        <dbReference type="ARBA" id="ARBA00022737"/>
    </source>
</evidence>
<dbReference type="SUPFAM" id="SSF52047">
    <property type="entry name" value="RNI-like"/>
    <property type="match status" value="2"/>
</dbReference>
<accession>A0A665TGV2</accession>
<dbReference type="RefSeq" id="XP_029386404.1">
    <property type="nucleotide sequence ID" value="XM_029530544.1"/>
</dbReference>
<dbReference type="OrthoDB" id="120976at2759"/>
<dbReference type="AlphaFoldDB" id="A0A665TGV2"/>
<dbReference type="InParanoid" id="A0A665TGV2"/>
<dbReference type="Proteomes" id="UP000472264">
    <property type="component" value="Chromosome 1"/>
</dbReference>
<keyword evidence="3" id="KW-0677">Repeat</keyword>
<feature type="compositionally biased region" description="Basic and acidic residues" evidence="4">
    <location>
        <begin position="1"/>
        <end position="10"/>
    </location>
</feature>
<gene>
    <name evidence="5" type="primary">LOC115061927</name>
</gene>
<proteinExistence type="predicted"/>
<keyword evidence="2" id="KW-0963">Cytoplasm</keyword>
<evidence type="ECO:0000256" key="1">
    <source>
        <dbReference type="ARBA" id="ARBA00004496"/>
    </source>
</evidence>
<feature type="region of interest" description="Disordered" evidence="4">
    <location>
        <begin position="1"/>
        <end position="42"/>
    </location>
</feature>
<dbReference type="Ensembl" id="ENSENLT00000009867.1">
    <property type="protein sequence ID" value="ENSENLP00000009420.1"/>
    <property type="gene ID" value="ENSENLG00000004552.1"/>
</dbReference>
<dbReference type="Pfam" id="PF13516">
    <property type="entry name" value="LRR_6"/>
    <property type="match status" value="6"/>
</dbReference>
<dbReference type="PANTHER" id="PTHR45690">
    <property type="entry name" value="NACHT, LRR AND PYD DOMAINS-CONTAINING PROTEIN 12"/>
    <property type="match status" value="1"/>
</dbReference>
<evidence type="ECO:0000313" key="5">
    <source>
        <dbReference type="Ensembl" id="ENSENLP00000009420.1"/>
    </source>
</evidence>
<dbReference type="GeneID" id="115061927"/>
<dbReference type="InterPro" id="IPR001611">
    <property type="entry name" value="Leu-rich_rpt"/>
</dbReference>
<reference evidence="5" key="1">
    <citation type="submission" date="2021-04" db="EMBL/GenBank/DDBJ databases">
        <authorList>
            <consortium name="Wellcome Sanger Institute Data Sharing"/>
        </authorList>
    </citation>
    <scope>NUCLEOTIDE SEQUENCE [LARGE SCALE GENOMIC DNA]</scope>
</reference>